<keyword evidence="2" id="KW-1185">Reference proteome</keyword>
<dbReference type="Proteomes" id="UP001216579">
    <property type="component" value="Unassembled WGS sequence"/>
</dbReference>
<evidence type="ECO:0000313" key="1">
    <source>
        <dbReference type="EMBL" id="MDF3292287.1"/>
    </source>
</evidence>
<accession>A0ABT5ZR44</accession>
<comment type="caution">
    <text evidence="1">The sequence shown here is derived from an EMBL/GenBank/DDBJ whole genome shotgun (WGS) entry which is preliminary data.</text>
</comment>
<evidence type="ECO:0008006" key="3">
    <source>
        <dbReference type="Google" id="ProtNLM"/>
    </source>
</evidence>
<dbReference type="EMBL" id="JARJBC010000016">
    <property type="protein sequence ID" value="MDF3292287.1"/>
    <property type="molecule type" value="Genomic_DNA"/>
</dbReference>
<organism evidence="1 2">
    <name type="scientific">Streptomyces silvisoli</name>
    <dbReference type="NCBI Taxonomy" id="3034235"/>
    <lineage>
        <taxon>Bacteria</taxon>
        <taxon>Bacillati</taxon>
        <taxon>Actinomycetota</taxon>
        <taxon>Actinomycetes</taxon>
        <taxon>Kitasatosporales</taxon>
        <taxon>Streptomycetaceae</taxon>
        <taxon>Streptomyces</taxon>
    </lineage>
</organism>
<name>A0ABT5ZR44_9ACTN</name>
<gene>
    <name evidence="1" type="ORF">P3G67_24225</name>
</gene>
<evidence type="ECO:0000313" key="2">
    <source>
        <dbReference type="Proteomes" id="UP001216579"/>
    </source>
</evidence>
<protein>
    <recommendedName>
        <fullName evidence="3">DUF3800 domain-containing protein</fullName>
    </recommendedName>
</protein>
<sequence length="213" mass="22815">MNGAASARTIDSDTMAFCDESLRCRTGGTGIYLMSAVVMPPHKVPQARDLMAALLLTGQSKLHWRDESARRRLSLSRRTASIEAEIVIATWCRMDNAHQERARRKVQQTLLAALVDRGVTEAVFESRGPVRDEGDIAGLAGLRRSGVLPDGLRVSHAAGSAEYALWAADVGVGAFGAALDGRPEYWTEMLNGTKATVLTCGRCALVHGSGAAH</sequence>
<proteinExistence type="predicted"/>
<reference evidence="1 2" key="1">
    <citation type="submission" date="2023-03" db="EMBL/GenBank/DDBJ databases">
        <title>Draft genome sequence of Streptomyces sp. RB6PN23 isolated from peat swamp forest in Thailand.</title>
        <authorList>
            <person name="Klaysubun C."/>
            <person name="Duangmal K."/>
        </authorList>
    </citation>
    <scope>NUCLEOTIDE SEQUENCE [LARGE SCALE GENOMIC DNA]</scope>
    <source>
        <strain evidence="1 2">RB6PN23</strain>
    </source>
</reference>